<dbReference type="AlphaFoldDB" id="A0A263BVI8"/>
<dbReference type="RefSeq" id="WP_094922719.1">
    <property type="nucleotide sequence ID" value="NZ_NPIA01000002.1"/>
</dbReference>
<reference evidence="2" key="1">
    <citation type="submission" date="2017-08" db="EMBL/GenBank/DDBJ databases">
        <authorList>
            <person name="Huang Z."/>
        </authorList>
    </citation>
    <scope>NUCLEOTIDE SEQUENCE [LARGE SCALE GENOMIC DNA]</scope>
    <source>
        <strain evidence="2">SA5d-4</strain>
    </source>
</reference>
<dbReference type="Proteomes" id="UP000217083">
    <property type="component" value="Unassembled WGS sequence"/>
</dbReference>
<gene>
    <name evidence="1" type="ORF">CIB95_04970</name>
</gene>
<proteinExistence type="predicted"/>
<evidence type="ECO:0000313" key="1">
    <source>
        <dbReference type="EMBL" id="OZM57720.1"/>
    </source>
</evidence>
<organism evidence="1 2">
    <name type="scientific">Lottiidibacillus patelloidae</name>
    <dbReference type="NCBI Taxonomy" id="2670334"/>
    <lineage>
        <taxon>Bacteria</taxon>
        <taxon>Bacillati</taxon>
        <taxon>Bacillota</taxon>
        <taxon>Bacilli</taxon>
        <taxon>Bacillales</taxon>
        <taxon>Bacillaceae</taxon>
        <taxon>Lottiidibacillus</taxon>
    </lineage>
</organism>
<name>A0A263BVI8_9BACI</name>
<evidence type="ECO:0000313" key="2">
    <source>
        <dbReference type="Proteomes" id="UP000217083"/>
    </source>
</evidence>
<dbReference type="EMBL" id="NPIA01000002">
    <property type="protein sequence ID" value="OZM57720.1"/>
    <property type="molecule type" value="Genomic_DNA"/>
</dbReference>
<protein>
    <submittedName>
        <fullName evidence="1">Uncharacterized protein</fullName>
    </submittedName>
</protein>
<comment type="caution">
    <text evidence="1">The sequence shown here is derived from an EMBL/GenBank/DDBJ whole genome shotgun (WGS) entry which is preliminary data.</text>
</comment>
<accession>A0A263BVI8</accession>
<reference evidence="1 2" key="2">
    <citation type="submission" date="2017-09" db="EMBL/GenBank/DDBJ databases">
        <title>Bacillus patelloidae sp. nov., isolated from the intestinal tract of a marine limpet.</title>
        <authorList>
            <person name="Liu R."/>
            <person name="Dong C."/>
            <person name="Shao Z."/>
        </authorList>
    </citation>
    <scope>NUCLEOTIDE SEQUENCE [LARGE SCALE GENOMIC DNA]</scope>
    <source>
        <strain evidence="1 2">SA5d-4</strain>
    </source>
</reference>
<keyword evidence="2" id="KW-1185">Reference proteome</keyword>
<sequence>MTQYIYIASPTRLPKGSFGSEPSNHDKDNCFKNDLDYEHLFFESNYEPQLKQRFSYSSHFSFDHQVGADARQIPIRDTIKGTMEEEKCLAILYSYLSDALHSNGVLEYYTCVNGREDLPTSKRRNVRWTDINNPYDLVIRDREFWVITF</sequence>